<accession>A0A9D4MZN8</accession>
<reference evidence="2" key="1">
    <citation type="journal article" date="2019" name="bioRxiv">
        <title>The Genome of the Zebra Mussel, Dreissena polymorpha: A Resource for Invasive Species Research.</title>
        <authorList>
            <person name="McCartney M.A."/>
            <person name="Auch B."/>
            <person name="Kono T."/>
            <person name="Mallez S."/>
            <person name="Zhang Y."/>
            <person name="Obille A."/>
            <person name="Becker A."/>
            <person name="Abrahante J.E."/>
            <person name="Garbe J."/>
            <person name="Badalamenti J.P."/>
            <person name="Herman A."/>
            <person name="Mangelson H."/>
            <person name="Liachko I."/>
            <person name="Sullivan S."/>
            <person name="Sone E.D."/>
            <person name="Koren S."/>
            <person name="Silverstein K.A.T."/>
            <person name="Beckman K.B."/>
            <person name="Gohl D.M."/>
        </authorList>
    </citation>
    <scope>NUCLEOTIDE SEQUENCE</scope>
    <source>
        <strain evidence="2">Duluth1</strain>
        <tissue evidence="2">Whole animal</tissue>
    </source>
</reference>
<evidence type="ECO:0000313" key="2">
    <source>
        <dbReference type="EMBL" id="KAH3884951.1"/>
    </source>
</evidence>
<keyword evidence="3" id="KW-1185">Reference proteome</keyword>
<proteinExistence type="predicted"/>
<dbReference type="Proteomes" id="UP000828390">
    <property type="component" value="Unassembled WGS sequence"/>
</dbReference>
<evidence type="ECO:0000256" key="1">
    <source>
        <dbReference type="SAM" id="MobiDB-lite"/>
    </source>
</evidence>
<organism evidence="2 3">
    <name type="scientific">Dreissena polymorpha</name>
    <name type="common">Zebra mussel</name>
    <name type="synonym">Mytilus polymorpha</name>
    <dbReference type="NCBI Taxonomy" id="45954"/>
    <lineage>
        <taxon>Eukaryota</taxon>
        <taxon>Metazoa</taxon>
        <taxon>Spiralia</taxon>
        <taxon>Lophotrochozoa</taxon>
        <taxon>Mollusca</taxon>
        <taxon>Bivalvia</taxon>
        <taxon>Autobranchia</taxon>
        <taxon>Heteroconchia</taxon>
        <taxon>Euheterodonta</taxon>
        <taxon>Imparidentia</taxon>
        <taxon>Neoheterodontei</taxon>
        <taxon>Myida</taxon>
        <taxon>Dreissenoidea</taxon>
        <taxon>Dreissenidae</taxon>
        <taxon>Dreissena</taxon>
    </lineage>
</organism>
<feature type="region of interest" description="Disordered" evidence="1">
    <location>
        <begin position="19"/>
        <end position="39"/>
    </location>
</feature>
<dbReference type="AlphaFoldDB" id="A0A9D4MZN8"/>
<gene>
    <name evidence="2" type="ORF">DPMN_008937</name>
</gene>
<reference evidence="2" key="2">
    <citation type="submission" date="2020-11" db="EMBL/GenBank/DDBJ databases">
        <authorList>
            <person name="McCartney M.A."/>
            <person name="Auch B."/>
            <person name="Kono T."/>
            <person name="Mallez S."/>
            <person name="Becker A."/>
            <person name="Gohl D.M."/>
            <person name="Silverstein K.A.T."/>
            <person name="Koren S."/>
            <person name="Bechman K.B."/>
            <person name="Herman A."/>
            <person name="Abrahante J.E."/>
            <person name="Garbe J."/>
        </authorList>
    </citation>
    <scope>NUCLEOTIDE SEQUENCE</scope>
    <source>
        <strain evidence="2">Duluth1</strain>
        <tissue evidence="2">Whole animal</tissue>
    </source>
</reference>
<evidence type="ECO:0000313" key="3">
    <source>
        <dbReference type="Proteomes" id="UP000828390"/>
    </source>
</evidence>
<sequence>MPYVHRRLRALRGDADLRQYSLHNRTQRPTDGPLPGGGKVSDELFSTCLKTVPLTYLSV</sequence>
<protein>
    <submittedName>
        <fullName evidence="2">Uncharacterized protein</fullName>
    </submittedName>
</protein>
<dbReference type="EMBL" id="JAIWYP010000001">
    <property type="protein sequence ID" value="KAH3884951.1"/>
    <property type="molecule type" value="Genomic_DNA"/>
</dbReference>
<comment type="caution">
    <text evidence="2">The sequence shown here is derived from an EMBL/GenBank/DDBJ whole genome shotgun (WGS) entry which is preliminary data.</text>
</comment>
<name>A0A9D4MZN8_DREPO</name>